<evidence type="ECO:0000313" key="2">
    <source>
        <dbReference type="EMBL" id="GAG17847.1"/>
    </source>
</evidence>
<feature type="region of interest" description="Disordered" evidence="1">
    <location>
        <begin position="74"/>
        <end position="118"/>
    </location>
</feature>
<feature type="compositionally biased region" description="Polar residues" evidence="1">
    <location>
        <begin position="104"/>
        <end position="118"/>
    </location>
</feature>
<gene>
    <name evidence="2" type="ORF">S01H1_50779</name>
</gene>
<dbReference type="AlphaFoldDB" id="X0W3D4"/>
<dbReference type="EMBL" id="BARS01032732">
    <property type="protein sequence ID" value="GAG17847.1"/>
    <property type="molecule type" value="Genomic_DNA"/>
</dbReference>
<feature type="non-terminal residue" evidence="2">
    <location>
        <position position="1"/>
    </location>
</feature>
<accession>X0W3D4</accession>
<proteinExistence type="predicted"/>
<sequence length="132" mass="14004">KNVLVKNACIEALNSAGGKAKLMLPVMERLVRMRKDGEAYLAEVVNEKGEPRVGDSQGNPMTIPQFVEELKGMDDYSPAFDGSGSTGSGNKGDKKTVVKPANKGSVNQSDLEGMSNSLEDIAEGKVTVNMGE</sequence>
<organism evidence="2">
    <name type="scientific">marine sediment metagenome</name>
    <dbReference type="NCBI Taxonomy" id="412755"/>
    <lineage>
        <taxon>unclassified sequences</taxon>
        <taxon>metagenomes</taxon>
        <taxon>ecological metagenomes</taxon>
    </lineage>
</organism>
<name>X0W3D4_9ZZZZ</name>
<evidence type="ECO:0000256" key="1">
    <source>
        <dbReference type="SAM" id="MobiDB-lite"/>
    </source>
</evidence>
<comment type="caution">
    <text evidence="2">The sequence shown here is derived from an EMBL/GenBank/DDBJ whole genome shotgun (WGS) entry which is preliminary data.</text>
</comment>
<protein>
    <submittedName>
        <fullName evidence="2">Uncharacterized protein</fullName>
    </submittedName>
</protein>
<reference evidence="2" key="1">
    <citation type="journal article" date="2014" name="Front. Microbiol.">
        <title>High frequency of phylogenetically diverse reductive dehalogenase-homologous genes in deep subseafloor sedimentary metagenomes.</title>
        <authorList>
            <person name="Kawai M."/>
            <person name="Futagami T."/>
            <person name="Toyoda A."/>
            <person name="Takaki Y."/>
            <person name="Nishi S."/>
            <person name="Hori S."/>
            <person name="Arai W."/>
            <person name="Tsubouchi T."/>
            <person name="Morono Y."/>
            <person name="Uchiyama I."/>
            <person name="Ito T."/>
            <person name="Fujiyama A."/>
            <person name="Inagaki F."/>
            <person name="Takami H."/>
        </authorList>
    </citation>
    <scope>NUCLEOTIDE SEQUENCE</scope>
    <source>
        <strain evidence="2">Expedition CK06-06</strain>
    </source>
</reference>